<comment type="subcellular location">
    <subcellularLocation>
        <location evidence="1">Membrane</location>
        <topology evidence="1">Multi-pass membrane protein</topology>
    </subcellularLocation>
</comment>
<dbReference type="AlphaFoldDB" id="A0A809R883"/>
<evidence type="ECO:0000256" key="3">
    <source>
        <dbReference type="ARBA" id="ARBA00022692"/>
    </source>
</evidence>
<feature type="transmembrane region" description="Helical" evidence="6">
    <location>
        <begin position="65"/>
        <end position="89"/>
    </location>
</feature>
<evidence type="ECO:0000256" key="2">
    <source>
        <dbReference type="ARBA" id="ARBA00009773"/>
    </source>
</evidence>
<evidence type="ECO:0000256" key="4">
    <source>
        <dbReference type="ARBA" id="ARBA00022989"/>
    </source>
</evidence>
<dbReference type="GO" id="GO:0016020">
    <property type="term" value="C:membrane"/>
    <property type="evidence" value="ECO:0007669"/>
    <property type="project" value="UniProtKB-SubCell"/>
</dbReference>
<comment type="similarity">
    <text evidence="2">Belongs to the autoinducer-2 exporter (AI-2E) (TC 2.A.86) family.</text>
</comment>
<sequence>MDSSPQPTFESKYKHFGFWLLVIAAVVGGIVVLWPFVPAILWASVMAVLMWPIHKKFSKRLGGNVGALASTLLALAIVGLPLVFLGLAVTVQAGGLLREFAEGATDGTGVVTLESIGHEIDRMIEPVTDRLAPNFQIGPWVESNKDQIAQSLTKPLSSLAVQGVQSLLTLVFAFLTLFFLLRDGARLSPYVVALSPLPPDRTTQVLARMSNTIHGVFVGVILVAIAQGLLATLAYVFTGVPNALLWGALTIMLCMIPLLGAPIVYVPMALILLANGKTWEGVALLAAGFLVVSQIDNLLKPWVIGARLLMHPMAVFFALLGGVLSMGPIGLMAGPMLLALLLMLHDVVREMMGGKQPAAEAHS</sequence>
<feature type="transmembrane region" description="Helical" evidence="6">
    <location>
        <begin position="243"/>
        <end position="266"/>
    </location>
</feature>
<accession>A0A809R883</accession>
<evidence type="ECO:0000313" key="8">
    <source>
        <dbReference type="Proteomes" id="UP000662873"/>
    </source>
</evidence>
<feature type="transmembrane region" description="Helical" evidence="6">
    <location>
        <begin position="315"/>
        <end position="342"/>
    </location>
</feature>
<evidence type="ECO:0008006" key="9">
    <source>
        <dbReference type="Google" id="ProtNLM"/>
    </source>
</evidence>
<dbReference type="PANTHER" id="PTHR21716">
    <property type="entry name" value="TRANSMEMBRANE PROTEIN"/>
    <property type="match status" value="1"/>
</dbReference>
<feature type="transmembrane region" description="Helical" evidence="6">
    <location>
        <begin position="159"/>
        <end position="181"/>
    </location>
</feature>
<dbReference type="EMBL" id="AP021858">
    <property type="protein sequence ID" value="BBO23793.1"/>
    <property type="molecule type" value="Genomic_DNA"/>
</dbReference>
<feature type="transmembrane region" description="Helical" evidence="6">
    <location>
        <begin position="216"/>
        <end position="237"/>
    </location>
</feature>
<name>A0A809R883_9BACT</name>
<proteinExistence type="inferred from homology"/>
<dbReference type="PANTHER" id="PTHR21716:SF4">
    <property type="entry name" value="TRANSMEMBRANE PROTEIN 245"/>
    <property type="match status" value="1"/>
</dbReference>
<organism evidence="7 8">
    <name type="scientific">Candidatus Nitrosymbiomonas proteolyticus</name>
    <dbReference type="NCBI Taxonomy" id="2608984"/>
    <lineage>
        <taxon>Bacteria</taxon>
        <taxon>Bacillati</taxon>
        <taxon>Armatimonadota</taxon>
        <taxon>Armatimonadota incertae sedis</taxon>
        <taxon>Candidatus Nitrosymbiomonas</taxon>
    </lineage>
</organism>
<keyword evidence="3 6" id="KW-0812">Transmembrane</keyword>
<feature type="transmembrane region" description="Helical" evidence="6">
    <location>
        <begin position="278"/>
        <end position="295"/>
    </location>
</feature>
<dbReference type="Proteomes" id="UP000662873">
    <property type="component" value="Chromosome"/>
</dbReference>
<evidence type="ECO:0000256" key="6">
    <source>
        <dbReference type="SAM" id="Phobius"/>
    </source>
</evidence>
<feature type="transmembrane region" description="Helical" evidence="6">
    <location>
        <begin position="20"/>
        <end position="53"/>
    </location>
</feature>
<keyword evidence="5 6" id="KW-0472">Membrane</keyword>
<evidence type="ECO:0000256" key="5">
    <source>
        <dbReference type="ARBA" id="ARBA00023136"/>
    </source>
</evidence>
<dbReference type="Pfam" id="PF01594">
    <property type="entry name" value="AI-2E_transport"/>
    <property type="match status" value="1"/>
</dbReference>
<dbReference type="InterPro" id="IPR002549">
    <property type="entry name" value="AI-2E-like"/>
</dbReference>
<evidence type="ECO:0000256" key="1">
    <source>
        <dbReference type="ARBA" id="ARBA00004141"/>
    </source>
</evidence>
<dbReference type="KEGG" id="npy:NPRO_13880"/>
<protein>
    <recommendedName>
        <fullName evidence="9">AI-2E family transporter</fullName>
    </recommendedName>
</protein>
<evidence type="ECO:0000313" key="7">
    <source>
        <dbReference type="EMBL" id="BBO23793.1"/>
    </source>
</evidence>
<keyword evidence="4 6" id="KW-1133">Transmembrane helix</keyword>
<reference evidence="7" key="1">
    <citation type="journal article" name="DNA Res.">
        <title>The physiological potential of anammox bacteria as revealed by their core genome structure.</title>
        <authorList>
            <person name="Okubo T."/>
            <person name="Toyoda A."/>
            <person name="Fukuhara K."/>
            <person name="Uchiyama I."/>
            <person name="Harigaya Y."/>
            <person name="Kuroiwa M."/>
            <person name="Suzuki T."/>
            <person name="Murakami Y."/>
            <person name="Suwa Y."/>
            <person name="Takami H."/>
        </authorList>
    </citation>
    <scope>NUCLEOTIDE SEQUENCE</scope>
    <source>
        <strain evidence="7">317325-2</strain>
    </source>
</reference>
<gene>
    <name evidence="7" type="ORF">NPRO_13880</name>
</gene>